<accession>A0ABS9D9P9</accession>
<organism evidence="1 2">
    <name type="scientific">Paraglaciecola algarum</name>
    <dbReference type="NCBI Taxonomy" id="3050085"/>
    <lineage>
        <taxon>Bacteria</taxon>
        <taxon>Pseudomonadati</taxon>
        <taxon>Pseudomonadota</taxon>
        <taxon>Gammaproteobacteria</taxon>
        <taxon>Alteromonadales</taxon>
        <taxon>Alteromonadaceae</taxon>
        <taxon>Paraglaciecola</taxon>
    </lineage>
</organism>
<reference evidence="1 2" key="1">
    <citation type="submission" date="2022-01" db="EMBL/GenBank/DDBJ databases">
        <title>Paraglaciecola sp. G1-23.</title>
        <authorList>
            <person name="Jin M.S."/>
            <person name="Han D.M."/>
            <person name="Kim H.M."/>
            <person name="Jeon C.O."/>
        </authorList>
    </citation>
    <scope>NUCLEOTIDE SEQUENCE [LARGE SCALE GENOMIC DNA]</scope>
    <source>
        <strain evidence="1 2">G1-23</strain>
    </source>
</reference>
<comment type="caution">
    <text evidence="1">The sequence shown here is derived from an EMBL/GenBank/DDBJ whole genome shotgun (WGS) entry which is preliminary data.</text>
</comment>
<proteinExistence type="predicted"/>
<evidence type="ECO:0000313" key="2">
    <source>
        <dbReference type="Proteomes" id="UP001521137"/>
    </source>
</evidence>
<dbReference type="EMBL" id="JAKGAS010000008">
    <property type="protein sequence ID" value="MCF2949459.1"/>
    <property type="molecule type" value="Genomic_DNA"/>
</dbReference>
<gene>
    <name evidence="1" type="ORF">L0668_15170</name>
</gene>
<evidence type="ECO:0000313" key="1">
    <source>
        <dbReference type="EMBL" id="MCF2949459.1"/>
    </source>
</evidence>
<keyword evidence="2" id="KW-1185">Reference proteome</keyword>
<dbReference type="Proteomes" id="UP001521137">
    <property type="component" value="Unassembled WGS sequence"/>
</dbReference>
<protein>
    <submittedName>
        <fullName evidence="1">Uncharacterized protein</fullName>
    </submittedName>
</protein>
<name>A0ABS9D9P9_9ALTE</name>
<dbReference type="RefSeq" id="WP_235313559.1">
    <property type="nucleotide sequence ID" value="NZ_JAKGAS010000008.1"/>
</dbReference>
<sequence length="116" mass="13655">MSPTVWSKPQLTSLQADGPNFGLSAYQLIREFGGKKSIESPVLYPDNHPNIPHIYEETDDKVGHHFVFLLHRDIDKDRDKYIRFSDRQRNEIKAYDKSKEQLKGYEGETLTYRWIV</sequence>